<dbReference type="InterPro" id="IPR008966">
    <property type="entry name" value="Adhesion_dom_sf"/>
</dbReference>
<evidence type="ECO:0000256" key="1">
    <source>
        <dbReference type="SAM" id="SignalP"/>
    </source>
</evidence>
<sequence>MKLNQLVFSLGFTLFTSSVFAASANTITFQGEVTDETCTVAVNGESASPVVLLETVSKSQLATNGDTAGGADFDISISGCTGDAAGVPNISTVFVGNQVTGSGNLGNTGSATNVEIQILDTSGSAIDLTGGYKGSNDLALAPGETSNTATYSAQYYATGAATAGTVNASLQYAVSYQ</sequence>
<dbReference type="Proteomes" id="UP001219537">
    <property type="component" value="Chromosome 2"/>
</dbReference>
<dbReference type="InterPro" id="IPR036937">
    <property type="entry name" value="Adhesion_dom_fimbrial_sf"/>
</dbReference>
<dbReference type="AlphaFoldDB" id="A0AAQ2Y2U5"/>
<dbReference type="InterPro" id="IPR000259">
    <property type="entry name" value="Adhesion_dom_fimbrial"/>
</dbReference>
<dbReference type="EMBL" id="CP117989">
    <property type="protein sequence ID" value="WDG10828.1"/>
    <property type="molecule type" value="Genomic_DNA"/>
</dbReference>
<protein>
    <submittedName>
        <fullName evidence="3">Fimbrial protein</fullName>
    </submittedName>
</protein>
<dbReference type="GO" id="GO:0043709">
    <property type="term" value="P:cell adhesion involved in single-species biofilm formation"/>
    <property type="evidence" value="ECO:0007669"/>
    <property type="project" value="TreeGrafter"/>
</dbReference>
<organism evidence="3 4">
    <name type="scientific">Vibrio campbellii</name>
    <dbReference type="NCBI Taxonomy" id="680"/>
    <lineage>
        <taxon>Bacteria</taxon>
        <taxon>Pseudomonadati</taxon>
        <taxon>Pseudomonadota</taxon>
        <taxon>Gammaproteobacteria</taxon>
        <taxon>Vibrionales</taxon>
        <taxon>Vibrionaceae</taxon>
        <taxon>Vibrio</taxon>
    </lineage>
</organism>
<keyword evidence="1" id="KW-0732">Signal</keyword>
<proteinExistence type="predicted"/>
<dbReference type="GO" id="GO:0009289">
    <property type="term" value="C:pilus"/>
    <property type="evidence" value="ECO:0007669"/>
    <property type="project" value="InterPro"/>
</dbReference>
<dbReference type="FunFam" id="2.60.40.1090:FF:000005">
    <property type="entry name" value="Type 1 fimbrial protein"/>
    <property type="match status" value="1"/>
</dbReference>
<name>A0AAQ2Y2U5_9VIBR</name>
<dbReference type="RefSeq" id="WP_005432317.1">
    <property type="nucleotide sequence ID" value="NZ_BBKV01000051.1"/>
</dbReference>
<accession>A0AAQ2Y2U5</accession>
<evidence type="ECO:0000259" key="2">
    <source>
        <dbReference type="Pfam" id="PF00419"/>
    </source>
</evidence>
<dbReference type="PANTHER" id="PTHR33420">
    <property type="entry name" value="FIMBRIAL SUBUNIT ELFA-RELATED"/>
    <property type="match status" value="1"/>
</dbReference>
<evidence type="ECO:0000313" key="3">
    <source>
        <dbReference type="EMBL" id="WDG10828.1"/>
    </source>
</evidence>
<dbReference type="InterPro" id="IPR050263">
    <property type="entry name" value="Bact_Fimbrial_Adh_Pro"/>
</dbReference>
<dbReference type="SUPFAM" id="SSF49401">
    <property type="entry name" value="Bacterial adhesins"/>
    <property type="match status" value="1"/>
</dbReference>
<reference evidence="3" key="1">
    <citation type="submission" date="2023-02" db="EMBL/GenBank/DDBJ databases">
        <title>Isolation, identification, and genome analysis of Vibrio campbellii in the Penaeus vannamei larvae stage.</title>
        <authorList>
            <person name="Huang T."/>
            <person name="Zhang B."/>
        </authorList>
    </citation>
    <scope>NUCLEOTIDE SEQUENCE</scope>
    <source>
        <strain evidence="3">20220413_1</strain>
    </source>
</reference>
<feature type="domain" description="Fimbrial-type adhesion" evidence="2">
    <location>
        <begin position="27"/>
        <end position="177"/>
    </location>
</feature>
<evidence type="ECO:0000313" key="4">
    <source>
        <dbReference type="Proteomes" id="UP001219537"/>
    </source>
</evidence>
<dbReference type="Pfam" id="PF00419">
    <property type="entry name" value="Fimbrial"/>
    <property type="match status" value="1"/>
</dbReference>
<feature type="signal peptide" evidence="1">
    <location>
        <begin position="1"/>
        <end position="21"/>
    </location>
</feature>
<dbReference type="Gene3D" id="2.60.40.1090">
    <property type="entry name" value="Fimbrial-type adhesion domain"/>
    <property type="match status" value="1"/>
</dbReference>
<dbReference type="PANTHER" id="PTHR33420:SF10">
    <property type="entry name" value="FIMBRIAE MAJOR SUBUNIT"/>
    <property type="match status" value="1"/>
</dbReference>
<feature type="chain" id="PRO_5042962599" evidence="1">
    <location>
        <begin position="22"/>
        <end position="177"/>
    </location>
</feature>
<gene>
    <name evidence="3" type="ORF">PUN50_26040</name>
</gene>